<accession>A0A4Q5LWR3</accession>
<proteinExistence type="predicted"/>
<protein>
    <recommendedName>
        <fullName evidence="3">LVIVD repeat-containing protein</fullName>
    </recommendedName>
</protein>
<evidence type="ECO:0000313" key="1">
    <source>
        <dbReference type="EMBL" id="RYU94035.1"/>
    </source>
</evidence>
<dbReference type="PROSITE" id="PS51257">
    <property type="entry name" value="PROKAR_LIPOPROTEIN"/>
    <property type="match status" value="1"/>
</dbReference>
<dbReference type="OrthoDB" id="853480at2"/>
<dbReference type="Pfam" id="PF08309">
    <property type="entry name" value="LVIVD"/>
    <property type="match status" value="2"/>
</dbReference>
<dbReference type="AlphaFoldDB" id="A0A4Q5LWR3"/>
<dbReference type="RefSeq" id="WP_130022816.1">
    <property type="nucleotide sequence ID" value="NZ_SEWF01000032.1"/>
</dbReference>
<dbReference type="EMBL" id="SEWF01000032">
    <property type="protein sequence ID" value="RYU94035.1"/>
    <property type="molecule type" value="Genomic_DNA"/>
</dbReference>
<evidence type="ECO:0008006" key="3">
    <source>
        <dbReference type="Google" id="ProtNLM"/>
    </source>
</evidence>
<comment type="caution">
    <text evidence="1">The sequence shown here is derived from an EMBL/GenBank/DDBJ whole genome shotgun (WGS) entry which is preliminary data.</text>
</comment>
<keyword evidence="2" id="KW-1185">Reference proteome</keyword>
<name>A0A4Q5LWR3_9BACT</name>
<sequence length="172" mass="19588">MRKLYFLVIIALMSSCISEEEKAANEKVMGYRPVYTDYASIRKIELQQARGLTSPGKIYIKGKYLYINESGEGIHIFDNSDKTNPKPVAFLSIPVNKDISIKDNILYADNGDDLVSIDISNPNSVKVLKRVEKAFPYPSYPNERGKFECVDPSKGYVKAWEYVELTNPKCFR</sequence>
<dbReference type="SUPFAM" id="SSF63825">
    <property type="entry name" value="YWTD domain"/>
    <property type="match status" value="1"/>
</dbReference>
<gene>
    <name evidence="1" type="ORF">EWM59_18875</name>
</gene>
<evidence type="ECO:0000313" key="2">
    <source>
        <dbReference type="Proteomes" id="UP000293162"/>
    </source>
</evidence>
<dbReference type="InterPro" id="IPR013211">
    <property type="entry name" value="LVIVD"/>
</dbReference>
<dbReference type="Proteomes" id="UP000293162">
    <property type="component" value="Unassembled WGS sequence"/>
</dbReference>
<reference evidence="1 2" key="1">
    <citation type="submission" date="2019-02" db="EMBL/GenBank/DDBJ databases">
        <title>Bacterial novel species Emticicia sp. 17J42-9 isolated from soil.</title>
        <authorList>
            <person name="Jung H.-Y."/>
        </authorList>
    </citation>
    <scope>NUCLEOTIDE SEQUENCE [LARGE SCALE GENOMIC DNA]</scope>
    <source>
        <strain evidence="1 2">17J42-9</strain>
    </source>
</reference>
<organism evidence="1 2">
    <name type="scientific">Emticicia agri</name>
    <dbReference type="NCBI Taxonomy" id="2492393"/>
    <lineage>
        <taxon>Bacteria</taxon>
        <taxon>Pseudomonadati</taxon>
        <taxon>Bacteroidota</taxon>
        <taxon>Cytophagia</taxon>
        <taxon>Cytophagales</taxon>
        <taxon>Leadbetterellaceae</taxon>
        <taxon>Emticicia</taxon>
    </lineage>
</organism>